<proteinExistence type="predicted"/>
<evidence type="ECO:0000256" key="1">
    <source>
        <dbReference type="SAM" id="MobiDB-lite"/>
    </source>
</evidence>
<comment type="caution">
    <text evidence="2">The sequence shown here is derived from an EMBL/GenBank/DDBJ whole genome shotgun (WGS) entry which is preliminary data.</text>
</comment>
<dbReference type="EMBL" id="VFRA01000001">
    <property type="protein sequence ID" value="TQO19677.1"/>
    <property type="molecule type" value="Genomic_DNA"/>
</dbReference>
<accession>A0A8H2K6C3</accession>
<keyword evidence="3" id="KW-1185">Reference proteome</keyword>
<protein>
    <submittedName>
        <fullName evidence="2">Uncharacterized protein</fullName>
    </submittedName>
</protein>
<name>A0A8H2K6C3_9MICO</name>
<organism evidence="2 3">
    <name type="scientific">Rhodoglobus vestalii</name>
    <dbReference type="NCBI Taxonomy" id="193384"/>
    <lineage>
        <taxon>Bacteria</taxon>
        <taxon>Bacillati</taxon>
        <taxon>Actinomycetota</taxon>
        <taxon>Actinomycetes</taxon>
        <taxon>Micrococcales</taxon>
        <taxon>Microbacteriaceae</taxon>
        <taxon>Rhodoglobus</taxon>
    </lineage>
</organism>
<feature type="region of interest" description="Disordered" evidence="1">
    <location>
        <begin position="40"/>
        <end position="70"/>
    </location>
</feature>
<feature type="compositionally biased region" description="Basic and acidic residues" evidence="1">
    <location>
        <begin position="53"/>
        <end position="63"/>
    </location>
</feature>
<reference evidence="2 3" key="1">
    <citation type="submission" date="2019-06" db="EMBL/GenBank/DDBJ databases">
        <title>Sequencing the genomes of 1000 actinobacteria strains.</title>
        <authorList>
            <person name="Klenk H.-P."/>
        </authorList>
    </citation>
    <scope>NUCLEOTIDE SEQUENCE [LARGE SCALE GENOMIC DNA]</scope>
    <source>
        <strain evidence="2 3">DSM 21947</strain>
    </source>
</reference>
<evidence type="ECO:0000313" key="3">
    <source>
        <dbReference type="Proteomes" id="UP000316560"/>
    </source>
</evidence>
<dbReference type="Proteomes" id="UP000316560">
    <property type="component" value="Unassembled WGS sequence"/>
</dbReference>
<dbReference type="AlphaFoldDB" id="A0A8H2K6C3"/>
<evidence type="ECO:0000313" key="2">
    <source>
        <dbReference type="EMBL" id="TQO19677.1"/>
    </source>
</evidence>
<gene>
    <name evidence="2" type="ORF">FB472_1249</name>
</gene>
<sequence length="142" mass="15704">MARANLGKLLGNVGDKGPFTLPLPDASRIEVAAPGRPRIAVDPVRSSTRKKTVLKESNERTRPTSDAPTPTYLRYVRKETRIREDQQNQLTVEARRLNRAKKSQGARITENSLIRVAIDLLLAQIGIAAGDDEDSIRKSMTS</sequence>